<feature type="region of interest" description="Disordered" evidence="1">
    <location>
        <begin position="48"/>
        <end position="71"/>
    </location>
</feature>
<name>A0A381U574_9ZZZZ</name>
<sequence length="122" mass="13952">MSWTEEREQRLRELWEKGYTASQIAEMLGGGTTRNAVIGKAHRLKLAARAASKQSKSPKKQDSVGGLNKQEGYISRKSRFKSLLLDKNFEAENPKKLEELDGKSCRWPIGHPDEKKKIRRVE</sequence>
<feature type="compositionally biased region" description="Basic and acidic residues" evidence="1">
    <location>
        <begin position="111"/>
        <end position="122"/>
    </location>
</feature>
<dbReference type="InterPro" id="IPR011681">
    <property type="entry name" value="GcrA"/>
</dbReference>
<dbReference type="AlphaFoldDB" id="A0A381U574"/>
<gene>
    <name evidence="2" type="ORF">METZ01_LOCUS76249</name>
</gene>
<reference evidence="2" key="1">
    <citation type="submission" date="2018-05" db="EMBL/GenBank/DDBJ databases">
        <authorList>
            <person name="Lanie J.A."/>
            <person name="Ng W.-L."/>
            <person name="Kazmierczak K.M."/>
            <person name="Andrzejewski T.M."/>
            <person name="Davidsen T.M."/>
            <person name="Wayne K.J."/>
            <person name="Tettelin H."/>
            <person name="Glass J.I."/>
            <person name="Rusch D."/>
            <person name="Podicherti R."/>
            <person name="Tsui H.-C.T."/>
            <person name="Winkler M.E."/>
        </authorList>
    </citation>
    <scope>NUCLEOTIDE SEQUENCE</scope>
</reference>
<proteinExistence type="predicted"/>
<dbReference type="Gene3D" id="1.10.10.60">
    <property type="entry name" value="Homeodomain-like"/>
    <property type="match status" value="1"/>
</dbReference>
<evidence type="ECO:0000256" key="1">
    <source>
        <dbReference type="SAM" id="MobiDB-lite"/>
    </source>
</evidence>
<organism evidence="2">
    <name type="scientific">marine metagenome</name>
    <dbReference type="NCBI Taxonomy" id="408172"/>
    <lineage>
        <taxon>unclassified sequences</taxon>
        <taxon>metagenomes</taxon>
        <taxon>ecological metagenomes</taxon>
    </lineage>
</organism>
<feature type="region of interest" description="Disordered" evidence="1">
    <location>
        <begin position="103"/>
        <end position="122"/>
    </location>
</feature>
<evidence type="ECO:0000313" key="2">
    <source>
        <dbReference type="EMBL" id="SVA23395.1"/>
    </source>
</evidence>
<protein>
    <recommendedName>
        <fullName evidence="3">GcrA cell cycle regulator</fullName>
    </recommendedName>
</protein>
<accession>A0A381U574</accession>
<dbReference type="EMBL" id="UINC01005763">
    <property type="protein sequence ID" value="SVA23395.1"/>
    <property type="molecule type" value="Genomic_DNA"/>
</dbReference>
<dbReference type="Pfam" id="PF07750">
    <property type="entry name" value="GcrA"/>
    <property type="match status" value="1"/>
</dbReference>
<evidence type="ECO:0008006" key="3">
    <source>
        <dbReference type="Google" id="ProtNLM"/>
    </source>
</evidence>